<evidence type="ECO:0000313" key="2">
    <source>
        <dbReference type="Ensembl" id="ENSLACP00000022917.1"/>
    </source>
</evidence>
<dbReference type="SUPFAM" id="SSF54427">
    <property type="entry name" value="NTF2-like"/>
    <property type="match status" value="1"/>
</dbReference>
<dbReference type="InterPro" id="IPR018222">
    <property type="entry name" value="Nuclear_transport_factor_2_euk"/>
</dbReference>
<evidence type="ECO:0000313" key="3">
    <source>
        <dbReference type="Proteomes" id="UP000008672"/>
    </source>
</evidence>
<evidence type="ECO:0000259" key="1">
    <source>
        <dbReference type="PROSITE" id="PS50177"/>
    </source>
</evidence>
<dbReference type="eggNOG" id="ENOG502RKN5">
    <property type="taxonomic scope" value="Eukaryota"/>
</dbReference>
<protein>
    <recommendedName>
        <fullName evidence="1">NTF2 domain-containing protein</fullName>
    </recommendedName>
</protein>
<dbReference type="AlphaFoldDB" id="M3XJL1"/>
<dbReference type="InterPro" id="IPR026698">
    <property type="entry name" value="UPF_C3orf38"/>
</dbReference>
<dbReference type="Ensembl" id="ENSLACT00000026210.1">
    <property type="protein sequence ID" value="ENSLACP00000022917.1"/>
    <property type="gene ID" value="ENSLACG00000022529.1"/>
</dbReference>
<dbReference type="PROSITE" id="PS50177">
    <property type="entry name" value="NTF2_DOMAIN"/>
    <property type="match status" value="1"/>
</dbReference>
<dbReference type="Pfam" id="PF15008">
    <property type="entry name" value="DUF4518"/>
    <property type="match status" value="1"/>
</dbReference>
<reference evidence="2" key="3">
    <citation type="submission" date="2025-09" db="UniProtKB">
        <authorList>
            <consortium name="Ensembl"/>
        </authorList>
    </citation>
    <scope>IDENTIFICATION</scope>
</reference>
<dbReference type="EMBL" id="AFYH01161135">
    <property type="status" value="NOT_ANNOTATED_CDS"/>
    <property type="molecule type" value="Genomic_DNA"/>
</dbReference>
<accession>M3XJL1</accession>
<sequence>MFKSTVAFSFQSAQVPQVSVESITTTAVTLNVPSQNLVQNVTLAADCLSVLGKEFCQWFYKCLNSQNPSSIEPRSEWNKNYFWKDATYTFNFNGPHQRLEKYNGAATVSSRLARLVQQEAISFIPETESNCLRCVNSSQGTVVVGVAGTVCKGSSCLGIFEQVFQLIRTTIESSYWIIKHVHLNIQAQENYPQSGMLIPKPQLQYQDNELQVFFHSVENS</sequence>
<name>M3XJL1_LATCH</name>
<reference evidence="3" key="1">
    <citation type="submission" date="2011-08" db="EMBL/GenBank/DDBJ databases">
        <title>The draft genome of Latimeria chalumnae.</title>
        <authorList>
            <person name="Di Palma F."/>
            <person name="Alfoldi J."/>
            <person name="Johnson J."/>
            <person name="Berlin A."/>
            <person name="Gnerre S."/>
            <person name="Jaffe D."/>
            <person name="MacCallum I."/>
            <person name="Young S."/>
            <person name="Walker B.J."/>
            <person name="Lander E."/>
            <person name="Lindblad-Toh K."/>
        </authorList>
    </citation>
    <scope>NUCLEOTIDE SEQUENCE [LARGE SCALE GENOMIC DNA]</scope>
    <source>
        <strain evidence="3">Wild caught</strain>
    </source>
</reference>
<dbReference type="InterPro" id="IPR032710">
    <property type="entry name" value="NTF2-like_dom_sf"/>
</dbReference>
<dbReference type="Gene3D" id="3.10.450.50">
    <property type="match status" value="1"/>
</dbReference>
<dbReference type="KEGG" id="lcm:102363598"/>
<dbReference type="InParanoid" id="M3XJL1"/>
<dbReference type="PANTHER" id="PTHR21084:SF1">
    <property type="entry name" value="DENSE INCISORS"/>
    <property type="match status" value="1"/>
</dbReference>
<keyword evidence="3" id="KW-1185">Reference proteome</keyword>
<dbReference type="Bgee" id="ENSLACG00000022529">
    <property type="expression patterns" value="Expressed in pectoral fin and 1 other cell type or tissue"/>
</dbReference>
<proteinExistence type="predicted"/>
<dbReference type="OMA" id="EPRSEWN"/>
<dbReference type="EMBL" id="AFYH01161134">
    <property type="status" value="NOT_ANNOTATED_CDS"/>
    <property type="molecule type" value="Genomic_DNA"/>
</dbReference>
<dbReference type="Proteomes" id="UP000008672">
    <property type="component" value="Unassembled WGS sequence"/>
</dbReference>
<organism evidence="2 3">
    <name type="scientific">Latimeria chalumnae</name>
    <name type="common">Coelacanth</name>
    <dbReference type="NCBI Taxonomy" id="7897"/>
    <lineage>
        <taxon>Eukaryota</taxon>
        <taxon>Metazoa</taxon>
        <taxon>Chordata</taxon>
        <taxon>Craniata</taxon>
        <taxon>Vertebrata</taxon>
        <taxon>Euteleostomi</taxon>
        <taxon>Coelacanthiformes</taxon>
        <taxon>Coelacanthidae</taxon>
        <taxon>Latimeria</taxon>
    </lineage>
</organism>
<feature type="domain" description="NTF2" evidence="1">
    <location>
        <begin position="51"/>
        <end position="185"/>
    </location>
</feature>
<dbReference type="GeneTree" id="ENSGT00390000000367"/>
<dbReference type="OrthoDB" id="6407068at2759"/>
<dbReference type="PANTHER" id="PTHR21084">
    <property type="entry name" value="DENSE INCISORS"/>
    <property type="match status" value="1"/>
</dbReference>
<dbReference type="HOGENOM" id="CLU_1255608_0_0_1"/>
<reference evidence="2" key="2">
    <citation type="submission" date="2025-08" db="UniProtKB">
        <authorList>
            <consortium name="Ensembl"/>
        </authorList>
    </citation>
    <scope>IDENTIFICATION</scope>
</reference>